<evidence type="ECO:0000256" key="1">
    <source>
        <dbReference type="SAM" id="Phobius"/>
    </source>
</evidence>
<dbReference type="RefSeq" id="WP_165107911.1">
    <property type="nucleotide sequence ID" value="NZ_JAAKYA010000066.1"/>
</dbReference>
<dbReference type="EMBL" id="JAAKYA010000066">
    <property type="protein sequence ID" value="NGO39720.1"/>
    <property type="molecule type" value="Genomic_DNA"/>
</dbReference>
<keyword evidence="1" id="KW-1133">Transmembrane helix</keyword>
<gene>
    <name evidence="2" type="ORF">G4L39_09990</name>
</gene>
<dbReference type="Proteomes" id="UP000477311">
    <property type="component" value="Unassembled WGS sequence"/>
</dbReference>
<reference evidence="2 3" key="1">
    <citation type="submission" date="2020-02" db="EMBL/GenBank/DDBJ databases">
        <title>Draft genome sequence of Limisphaera ngatamarikiensis NGM72.4T, a thermophilic Verrucomicrobia grouped in subdivision 3.</title>
        <authorList>
            <person name="Carere C.R."/>
            <person name="Steen J."/>
            <person name="Hugenholtz P."/>
            <person name="Stott M.B."/>
        </authorList>
    </citation>
    <scope>NUCLEOTIDE SEQUENCE [LARGE SCALE GENOMIC DNA]</scope>
    <source>
        <strain evidence="2 3">NGM72.4</strain>
    </source>
</reference>
<accession>A0A6M1S329</accession>
<evidence type="ECO:0000313" key="3">
    <source>
        <dbReference type="Proteomes" id="UP000477311"/>
    </source>
</evidence>
<evidence type="ECO:0008006" key="4">
    <source>
        <dbReference type="Google" id="ProtNLM"/>
    </source>
</evidence>
<keyword evidence="3" id="KW-1185">Reference proteome</keyword>
<proteinExistence type="predicted"/>
<name>A0A6M1S329_9BACT</name>
<organism evidence="2 3">
    <name type="scientific">Limisphaera ngatamarikiensis</name>
    <dbReference type="NCBI Taxonomy" id="1324935"/>
    <lineage>
        <taxon>Bacteria</taxon>
        <taxon>Pseudomonadati</taxon>
        <taxon>Verrucomicrobiota</taxon>
        <taxon>Verrucomicrobiia</taxon>
        <taxon>Limisphaerales</taxon>
        <taxon>Limisphaeraceae</taxon>
        <taxon>Limisphaera</taxon>
    </lineage>
</organism>
<evidence type="ECO:0000313" key="2">
    <source>
        <dbReference type="EMBL" id="NGO39720.1"/>
    </source>
</evidence>
<protein>
    <recommendedName>
        <fullName evidence="4">Verru_Chthon cassette protein A</fullName>
    </recommendedName>
</protein>
<sequence length="1304" mass="146132">MKWNCSDRGWRVGTGVRRAAGTSDVTGAIRGDGRRAEHGVALVVTVILISVITFLAVAFLVLTRRERGAVTTTVQQTVARQAAETALQRAQAELLAPILAFTNVSAYDLRVSTNYINPQGFNPAQRTGILTPDQLGWATNVSYTYADGRPLSTDDYRQNLANLLYAPRPPVFITNADGTVDFRFYLDLNRNGRYDTNGWQPVILPSGRYLAVDGTETTSLSNAVFQFIIGDPEWVGVLERPELPHSPTNRFVARYAWIAVPSGKTLDLNAIHNQAKMLNPRWDGYLRNMGVAPFELNLAAFLADLNTNFWDYAYNTNLTQPSRGTAFDDATALLVYRYGGSYNNLSSVARLFGPAGVQVFSTNRIDDMLNGPLLTGLFLPPTDNDGMRVGFGWPGAENPRAFFDTQDLFDPEKTRLGPPGTLSFSDRLLQAGTRTNTYDRYTFYRLLAQLGTDSGPVPADRMHLTFDNVTWRNPVTGVVSPTNFHPWQPLAFFTNAADRMLRAYTAEWLRSSPADYLLTFATNQPFGITNIPVWVSNRLVYTPAVHRLLQLAANLYDAQNNERRPSVFRPVFSRQGDAVWIVGYEQVPTNNPQNYLQAPLDISEVPQGTALRVNVYGVPWVVGAKSGLPNFNEFAMQTVFEITRKLKLRKPSLQARPDQFETNQLYIISLTNVLAAEFWNSYRTDFTNPVLVRIAGDVTMVLTNEYGPMRLTPPGVALTNRIVFAALTNLTRWPGYRSLQSPEPTSFVVPLYTNITIVPPAFWRHDTPNLLDTNVLRFPEMPGFPIPRFGLSVRARLRAIIQEGGPAGPILDYVQLDGLDEFRDLAAEFSRTRSDDPNGLAWGLLWDTNRVGGNTVNHVTRGIVYQIRISLGEYGANTVDWTSYGLPPGMSRDWEIDAFRAFLGLSPLRFANIVNTNLEHQVPFTPTRRISRHHTWQANDPLVHYLASDLRYWPSEEELRDESVRPGVPVQLLENIGRLNKRFRPWGGNPQGSADPRAFDMAIKDPGVRASDDWTFPTNQFPNIGWIGRVHRGTPWQTVYLKATPVGADAAGRTYWARDWTGNTNLFDALNAAPPQDRLLFDLFTTAYDPVSSRGRLSVNQTNLAAWSAVFSGVVTLTNVLSDTEVRLRWLRDPQRTWLNEYLQPMVIQPAGIYNPFLTNTWPPVVRLVHGINRTRASTNLFPRQVFEHVGDILAVPELTEASPFLNWSAAQLQYGLTDAAVEWLPQQILGLLKADEEPRFVVYAYGQALRPAPNSLIRSGPFLGMFENYEITAESAARAVIRIEGAPEHPRAVVEQFNWLGPE</sequence>
<feature type="transmembrane region" description="Helical" evidence="1">
    <location>
        <begin position="40"/>
        <end position="62"/>
    </location>
</feature>
<keyword evidence="1" id="KW-0812">Transmembrane</keyword>
<keyword evidence="1" id="KW-0472">Membrane</keyword>
<comment type="caution">
    <text evidence="2">The sequence shown here is derived from an EMBL/GenBank/DDBJ whole genome shotgun (WGS) entry which is preliminary data.</text>
</comment>